<dbReference type="InterPro" id="IPR003488">
    <property type="entry name" value="DprA"/>
</dbReference>
<dbReference type="InterPro" id="IPR057666">
    <property type="entry name" value="DrpA_SLOG"/>
</dbReference>
<name>A0ABS5MTS4_9PSED</name>
<keyword evidence="5" id="KW-1185">Reference proteome</keyword>
<proteinExistence type="inferred from homology"/>
<comment type="caution">
    <text evidence="4">The sequence shown here is derived from an EMBL/GenBank/DDBJ whole genome shotgun (WGS) entry which is preliminary data.</text>
</comment>
<dbReference type="PANTHER" id="PTHR43022:SF1">
    <property type="entry name" value="PROTEIN SMF"/>
    <property type="match status" value="1"/>
</dbReference>
<evidence type="ECO:0000256" key="1">
    <source>
        <dbReference type="ARBA" id="ARBA00006525"/>
    </source>
</evidence>
<dbReference type="RefSeq" id="WP_125970721.1">
    <property type="nucleotide sequence ID" value="NZ_JAGYHF010000002.1"/>
</dbReference>
<dbReference type="SUPFAM" id="SSF102405">
    <property type="entry name" value="MCP/YpsA-like"/>
    <property type="match status" value="1"/>
</dbReference>
<feature type="domain" description="Smf/DprA SLOG" evidence="3">
    <location>
        <begin position="94"/>
        <end position="293"/>
    </location>
</feature>
<feature type="compositionally biased region" description="Polar residues" evidence="2">
    <location>
        <begin position="426"/>
        <end position="440"/>
    </location>
</feature>
<sequence length="448" mass="48534">MINTTTQAILLLTSYFSKSVGDAKPLTPTEWGRFAVWLNEQGKTPADLVTSEPCGVLQGWQDDKISLERIEQLLGRGHALALALEKWSRVGIWVLTRSDADYPKLLKHQLRNSAPPVLFGCGNARLLNQGGVSVVGARNASEADLDYAKALGRRIAVAGQSVVSGGARGVDEAAMLGGLLQEGTVIGVMADSLLKAAMASKWRQGLMNNNLVLVSPFYPEAGFNAGNAMARNKYIYCLSRAAVVVRSDIKGGTWSGAIENLKKAWVPLWVKRDQDTQSGNRMLVTEGGQWLDGEAEQLDVQALSMPLNSTTPRTFDSEAVSTEVELSSLSHTSTEAELQTSLVTAPSREKTKASDESSLGLAELSFYQFFLEKLKRLGRAATIDELVAQWELPKKQITEWLKTSVDEGAVQKLAKPVRYQHLKVSNAESQPRATSDSASAGQMGLGLD</sequence>
<comment type="similarity">
    <text evidence="1">Belongs to the DprA/Smf family.</text>
</comment>
<dbReference type="EMBL" id="JAGYHF010000002">
    <property type="protein sequence ID" value="MBS4077696.1"/>
    <property type="molecule type" value="Genomic_DNA"/>
</dbReference>
<dbReference type="Gene3D" id="3.40.50.450">
    <property type="match status" value="1"/>
</dbReference>
<feature type="region of interest" description="Disordered" evidence="2">
    <location>
        <begin position="424"/>
        <end position="448"/>
    </location>
</feature>
<evidence type="ECO:0000256" key="2">
    <source>
        <dbReference type="SAM" id="MobiDB-lite"/>
    </source>
</evidence>
<gene>
    <name evidence="4" type="ORF">KFS80_05265</name>
</gene>
<evidence type="ECO:0000313" key="5">
    <source>
        <dbReference type="Proteomes" id="UP000676035"/>
    </source>
</evidence>
<dbReference type="PANTHER" id="PTHR43022">
    <property type="entry name" value="PROTEIN SMF"/>
    <property type="match status" value="1"/>
</dbReference>
<protein>
    <submittedName>
        <fullName evidence="4">DNA-protecting protein DprA</fullName>
    </submittedName>
</protein>
<dbReference type="Proteomes" id="UP000676035">
    <property type="component" value="Unassembled WGS sequence"/>
</dbReference>
<dbReference type="Pfam" id="PF02481">
    <property type="entry name" value="DNA_processg_A"/>
    <property type="match status" value="1"/>
</dbReference>
<organism evidence="4 5">
    <name type="scientific">Pseudomonas rustica</name>
    <dbReference type="NCBI Taxonomy" id="2827099"/>
    <lineage>
        <taxon>Bacteria</taxon>
        <taxon>Pseudomonadati</taxon>
        <taxon>Pseudomonadota</taxon>
        <taxon>Gammaproteobacteria</taxon>
        <taxon>Pseudomonadales</taxon>
        <taxon>Pseudomonadaceae</taxon>
        <taxon>Pseudomonas</taxon>
    </lineage>
</organism>
<evidence type="ECO:0000259" key="3">
    <source>
        <dbReference type="Pfam" id="PF02481"/>
    </source>
</evidence>
<accession>A0ABS5MTS4</accession>
<evidence type="ECO:0000313" key="4">
    <source>
        <dbReference type="EMBL" id="MBS4077696.1"/>
    </source>
</evidence>
<reference evidence="4 5" key="1">
    <citation type="submission" date="2021-04" db="EMBL/GenBank/DDBJ databases">
        <title>Pseudomonas rustica sp. nov. isolated from raw milk.</title>
        <authorList>
            <person name="Fiedler G."/>
            <person name="Gieschler S."/>
            <person name="Kabisch J."/>
            <person name="Grimmler C."/>
            <person name="Brinks E."/>
            <person name="Wagner N."/>
            <person name="Hetzer B."/>
            <person name="Franz C.M.A.P."/>
            <person name="Boehnlein C."/>
        </authorList>
    </citation>
    <scope>NUCLEOTIDE SEQUENCE [LARGE SCALE GENOMIC DNA]</scope>
    <source>
        <strain evidence="4 5">MBT-4</strain>
    </source>
</reference>